<name>A0A383VI27_TETOB</name>
<evidence type="ECO:0000256" key="2">
    <source>
        <dbReference type="SAM" id="MobiDB-lite"/>
    </source>
</evidence>
<keyword evidence="5" id="KW-1185">Reference proteome</keyword>
<evidence type="ECO:0000313" key="5">
    <source>
        <dbReference type="Proteomes" id="UP000256970"/>
    </source>
</evidence>
<reference evidence="4 5" key="1">
    <citation type="submission" date="2016-10" db="EMBL/GenBank/DDBJ databases">
        <authorList>
            <person name="Cai Z."/>
        </authorList>
    </citation>
    <scope>NUCLEOTIDE SEQUENCE [LARGE SCALE GENOMIC DNA]</scope>
</reference>
<comment type="similarity">
    <text evidence="1">Belongs to the protein kinase superfamily. ADCK protein kinase family.</text>
</comment>
<evidence type="ECO:0000313" key="4">
    <source>
        <dbReference type="EMBL" id="SZX64402.1"/>
    </source>
</evidence>
<dbReference type="InterPro" id="IPR052402">
    <property type="entry name" value="ADCK_kinase"/>
</dbReference>
<dbReference type="STRING" id="3088.A0A383VI27"/>
<protein>
    <recommendedName>
        <fullName evidence="3">ABC1 atypical kinase-like domain-containing protein</fullName>
    </recommendedName>
</protein>
<feature type="region of interest" description="Disordered" evidence="2">
    <location>
        <begin position="635"/>
        <end position="661"/>
    </location>
</feature>
<gene>
    <name evidence="4" type="ORF">BQ4739_LOCUS4913</name>
</gene>
<accession>A0A383VI27</accession>
<feature type="region of interest" description="Disordered" evidence="2">
    <location>
        <begin position="799"/>
        <end position="835"/>
    </location>
</feature>
<feature type="compositionally biased region" description="Polar residues" evidence="2">
    <location>
        <begin position="635"/>
        <end position="646"/>
    </location>
</feature>
<feature type="compositionally biased region" description="Low complexity" evidence="2">
    <location>
        <begin position="27"/>
        <end position="48"/>
    </location>
</feature>
<dbReference type="Pfam" id="PF03109">
    <property type="entry name" value="ABC1"/>
    <property type="match status" value="1"/>
</dbReference>
<dbReference type="PANTHER" id="PTHR45890:SF1">
    <property type="entry name" value="AARF DOMAIN CONTAINING KINASE 2"/>
    <property type="match status" value="1"/>
</dbReference>
<dbReference type="PANTHER" id="PTHR45890">
    <property type="entry name" value="AARF DOMAIN CONTAINING KINASE 2 (PREDICTED)"/>
    <property type="match status" value="1"/>
</dbReference>
<feature type="compositionally biased region" description="Low complexity" evidence="2">
    <location>
        <begin position="817"/>
        <end position="831"/>
    </location>
</feature>
<feature type="region of interest" description="Disordered" evidence="2">
    <location>
        <begin position="1"/>
        <end position="48"/>
    </location>
</feature>
<sequence length="925" mass="98684">MQTQAGSGEACTNSSRAWGRSSRGTRQRPVVQQPAHPHQQVQAQQQQIQQQQQQSHQLQHLWQQLQPAATPVAQLWRTSCRSRLGLLVQQPHSNILQAFEPQNRLLSRAAAGSPPSFSTLAAARAVGSSSSRLGLSQRLGSSSSSSWRSWVQQQLGSSRMLHLQRQIRPQAAAAAAAARATRSLSSAAAVAAAASRSSAQQLSAGWADTWSLWVDKTSGFLLASLLNALNLVGNKLPVALGLLLVDMAHNSPLLGGSRADSLQAAYLPANLTEGGFYSDGGAVYAATAAAAAAEAGRKDSSSQQQGAWAGVAAALSAGARLLWLGCIWLPALVTSPAALWGGAAARAWWLVLLRLSLEASGPAFIKWGQWAATRHDVFAQDVCSALEQLHTAAPAHGFRYTCKVMTSSFGLPPSDLFTWIEEEPIACGSIGQVHRGRLSAKGAALTGCAAGDLVAIKVRHPGVSDAIERDFQTMVWLAHLAGQLLPAVRVLRLDDTLKQFAAPLHEQVDLSREAANLQRFNQNFKRARAVSFPLPLYPLVSPDVLVESYEVGRHISHYIAAKEGSHPYRVRLAELGSGTMLQMMLVDNLIHSDLHPGNILVRLEPPQGLLGLAYKTLRSLANPEGPVMRTLSSALESLSKQQQDATSSSSSSSSSQTAGDNAVQALTVASSGSVDSSSSRGGWDVRRMCAAAAAAVRDPAAALLQLQSALTGVAAGWLQPHIVLLDVGMATELSLEDQKNMVGLFRSFAALDGANVARWTLRFSGAEQACEDPKAFVEDMQATFETLKKTIAANQAAEARWKEQQHRLQQQPPPQQQPSAAADSSSSSSSSTLIPMPEHFDSGAEALSTVLELVRVHGVSLPGHICAVVVTTLILEGWSNKLAPDHSVLIQVQGMFSPSMYSWHDRIDSVVDMVMDRGDTALCAC</sequence>
<feature type="domain" description="ABC1 atypical kinase-like" evidence="3">
    <location>
        <begin position="389"/>
        <end position="605"/>
    </location>
</feature>
<dbReference type="EMBL" id="FNXT01000410">
    <property type="protein sequence ID" value="SZX64402.1"/>
    <property type="molecule type" value="Genomic_DNA"/>
</dbReference>
<dbReference type="SUPFAM" id="SSF56112">
    <property type="entry name" value="Protein kinase-like (PK-like)"/>
    <property type="match status" value="1"/>
</dbReference>
<dbReference type="AlphaFoldDB" id="A0A383VI27"/>
<feature type="compositionally biased region" description="Polar residues" evidence="2">
    <location>
        <begin position="1"/>
        <end position="16"/>
    </location>
</feature>
<evidence type="ECO:0000256" key="1">
    <source>
        <dbReference type="ARBA" id="ARBA00009670"/>
    </source>
</evidence>
<dbReference type="InterPro" id="IPR044095">
    <property type="entry name" value="ADCK2_dom"/>
</dbReference>
<evidence type="ECO:0000259" key="3">
    <source>
        <dbReference type="Pfam" id="PF03109"/>
    </source>
</evidence>
<dbReference type="InterPro" id="IPR011009">
    <property type="entry name" value="Kinase-like_dom_sf"/>
</dbReference>
<proteinExistence type="inferred from homology"/>
<dbReference type="InterPro" id="IPR004147">
    <property type="entry name" value="ABC1_dom"/>
</dbReference>
<organism evidence="4 5">
    <name type="scientific">Tetradesmus obliquus</name>
    <name type="common">Green alga</name>
    <name type="synonym">Acutodesmus obliquus</name>
    <dbReference type="NCBI Taxonomy" id="3088"/>
    <lineage>
        <taxon>Eukaryota</taxon>
        <taxon>Viridiplantae</taxon>
        <taxon>Chlorophyta</taxon>
        <taxon>core chlorophytes</taxon>
        <taxon>Chlorophyceae</taxon>
        <taxon>CS clade</taxon>
        <taxon>Sphaeropleales</taxon>
        <taxon>Scenedesmaceae</taxon>
        <taxon>Tetradesmus</taxon>
    </lineage>
</organism>
<dbReference type="CDD" id="cd13971">
    <property type="entry name" value="ADCK2-like"/>
    <property type="match status" value="1"/>
</dbReference>
<dbReference type="Proteomes" id="UP000256970">
    <property type="component" value="Unassembled WGS sequence"/>
</dbReference>